<keyword evidence="2" id="KW-0812">Transmembrane</keyword>
<reference evidence="3" key="2">
    <citation type="submission" date="2020-09" db="EMBL/GenBank/DDBJ databases">
        <authorList>
            <person name="Sun Q."/>
            <person name="Zhou Y."/>
        </authorList>
    </citation>
    <scope>NUCLEOTIDE SEQUENCE</scope>
    <source>
        <strain evidence="3">CGMCC 1.12921</strain>
    </source>
</reference>
<evidence type="ECO:0000313" key="4">
    <source>
        <dbReference type="Proteomes" id="UP000613582"/>
    </source>
</evidence>
<reference evidence="3" key="1">
    <citation type="journal article" date="2014" name="Int. J. Syst. Evol. Microbiol.">
        <title>Complete genome sequence of Corynebacterium casei LMG S-19264T (=DSM 44701T), isolated from a smear-ripened cheese.</title>
        <authorList>
            <consortium name="US DOE Joint Genome Institute (JGI-PGF)"/>
            <person name="Walter F."/>
            <person name="Albersmeier A."/>
            <person name="Kalinowski J."/>
            <person name="Ruckert C."/>
        </authorList>
    </citation>
    <scope>NUCLEOTIDE SEQUENCE</scope>
    <source>
        <strain evidence="3">CGMCC 1.12921</strain>
    </source>
</reference>
<feature type="transmembrane region" description="Helical" evidence="2">
    <location>
        <begin position="50"/>
        <end position="70"/>
    </location>
</feature>
<comment type="caution">
    <text evidence="3">The sequence shown here is derived from an EMBL/GenBank/DDBJ whole genome shotgun (WGS) entry which is preliminary data.</text>
</comment>
<dbReference type="EMBL" id="BMGH01000001">
    <property type="protein sequence ID" value="GGD15811.1"/>
    <property type="molecule type" value="Genomic_DNA"/>
</dbReference>
<evidence type="ECO:0000256" key="2">
    <source>
        <dbReference type="SAM" id="Phobius"/>
    </source>
</evidence>
<proteinExistence type="predicted"/>
<feature type="transmembrane region" description="Helical" evidence="2">
    <location>
        <begin position="76"/>
        <end position="95"/>
    </location>
</feature>
<evidence type="ECO:0000313" key="3">
    <source>
        <dbReference type="EMBL" id="GGD15811.1"/>
    </source>
</evidence>
<name>A0A8J2V6A2_9PROT</name>
<keyword evidence="2" id="KW-0472">Membrane</keyword>
<feature type="region of interest" description="Disordered" evidence="1">
    <location>
        <begin position="181"/>
        <end position="205"/>
    </location>
</feature>
<feature type="compositionally biased region" description="Low complexity" evidence="1">
    <location>
        <begin position="181"/>
        <end position="195"/>
    </location>
</feature>
<sequence>MVQSHVIEDMAPVARGRALAAPETGPEDGDDGLLFNALLYPNRSLPNGGFIALMAVVIAVNVFSAIFYTVLGAWPVMVFAGLDVLAVYIAFRISYRQGRLHERVMLTGDDLWISRVLPSGHETRWRLQPFWTRLSIDRPVRHESQLVLASGGRRLVLGAFLSPAERGELADALGAALDKARAGAAPQDLPLDPAPSARQEGGRND</sequence>
<keyword evidence="2" id="KW-1133">Transmembrane helix</keyword>
<organism evidence="3 4">
    <name type="scientific">Aquisalinus flavus</name>
    <dbReference type="NCBI Taxonomy" id="1526572"/>
    <lineage>
        <taxon>Bacteria</taxon>
        <taxon>Pseudomonadati</taxon>
        <taxon>Pseudomonadota</taxon>
        <taxon>Alphaproteobacteria</taxon>
        <taxon>Parvularculales</taxon>
        <taxon>Parvularculaceae</taxon>
        <taxon>Aquisalinus</taxon>
    </lineage>
</organism>
<protein>
    <submittedName>
        <fullName evidence="3">Membrane protein</fullName>
    </submittedName>
</protein>
<dbReference type="RefSeq" id="WP_188158026.1">
    <property type="nucleotide sequence ID" value="NZ_BMGH01000001.1"/>
</dbReference>
<dbReference type="InterPro" id="IPR019253">
    <property type="entry name" value="DUF2244_TM"/>
</dbReference>
<gene>
    <name evidence="3" type="ORF">GCM10011342_25750</name>
</gene>
<dbReference type="Proteomes" id="UP000613582">
    <property type="component" value="Unassembled WGS sequence"/>
</dbReference>
<evidence type="ECO:0000256" key="1">
    <source>
        <dbReference type="SAM" id="MobiDB-lite"/>
    </source>
</evidence>
<dbReference type="AlphaFoldDB" id="A0A8J2V6A2"/>
<accession>A0A8J2V6A2</accession>
<keyword evidence="4" id="KW-1185">Reference proteome</keyword>
<dbReference type="Pfam" id="PF10003">
    <property type="entry name" value="DUF2244"/>
    <property type="match status" value="1"/>
</dbReference>